<reference evidence="2" key="1">
    <citation type="journal article" date="2015" name="Nature">
        <title>Complex archaea that bridge the gap between prokaryotes and eukaryotes.</title>
        <authorList>
            <person name="Spang A."/>
            <person name="Saw J.H."/>
            <person name="Jorgensen S.L."/>
            <person name="Zaremba-Niedzwiedzka K."/>
            <person name="Martijn J."/>
            <person name="Lind A.E."/>
            <person name="van Eijk R."/>
            <person name="Schleper C."/>
            <person name="Guy L."/>
            <person name="Ettema T.J."/>
        </authorList>
    </citation>
    <scope>NUCLEOTIDE SEQUENCE</scope>
</reference>
<feature type="region of interest" description="Disordered" evidence="1">
    <location>
        <begin position="64"/>
        <end position="105"/>
    </location>
</feature>
<feature type="compositionally biased region" description="Low complexity" evidence="1">
    <location>
        <begin position="87"/>
        <end position="98"/>
    </location>
</feature>
<dbReference type="EMBL" id="LAZR01054777">
    <property type="protein sequence ID" value="KKK77805.1"/>
    <property type="molecule type" value="Genomic_DNA"/>
</dbReference>
<accession>A0A0F8YVF3</accession>
<sequence length="247" mass="24921">MALDLEETKKGEDGFFLRSDVRETAGISGTPIIGDFTSAQHDHASAAGGGTVDHLNVTSIGTNSHSQIDTHVDGDGSDHSDVVANTSASHAQSHNQASHTDDYTPGEGINISAGNEISGENATVTNKGIAAFDNADFQVTSGVVTLDADVAKTFDGDSGTATTAIHNIDILGGVGITTLGANNDITITNTGVTSAVAGLGIDVSRATGTVSISAEISTAGNLGAVIVSVSMATTYMQRRTPSAMCGL</sequence>
<dbReference type="AlphaFoldDB" id="A0A0F8YVF3"/>
<evidence type="ECO:0000256" key="1">
    <source>
        <dbReference type="SAM" id="MobiDB-lite"/>
    </source>
</evidence>
<feature type="compositionally biased region" description="Basic and acidic residues" evidence="1">
    <location>
        <begin position="68"/>
        <end position="81"/>
    </location>
</feature>
<proteinExistence type="predicted"/>
<evidence type="ECO:0000313" key="2">
    <source>
        <dbReference type="EMBL" id="KKK77805.1"/>
    </source>
</evidence>
<comment type="caution">
    <text evidence="2">The sequence shown here is derived from an EMBL/GenBank/DDBJ whole genome shotgun (WGS) entry which is preliminary data.</text>
</comment>
<gene>
    <name evidence="2" type="ORF">LCGC14_2849890</name>
</gene>
<organism evidence="2">
    <name type="scientific">marine sediment metagenome</name>
    <dbReference type="NCBI Taxonomy" id="412755"/>
    <lineage>
        <taxon>unclassified sequences</taxon>
        <taxon>metagenomes</taxon>
        <taxon>ecological metagenomes</taxon>
    </lineage>
</organism>
<protein>
    <submittedName>
        <fullName evidence="2">Uncharacterized protein</fullName>
    </submittedName>
</protein>
<name>A0A0F8YVF3_9ZZZZ</name>